<comment type="caution">
    <text evidence="1">The sequence shown here is derived from an EMBL/GenBank/DDBJ whole genome shotgun (WGS) entry which is preliminary data.</text>
</comment>
<gene>
    <name evidence="1" type="ORF">BDY19DRAFT_565195</name>
</gene>
<sequence length="106" mass="12247">MPLFRQPRSPHTTTHTVRKDTDHMAGGYKAALANPNTTRAGREHAKHELRAMGRGREAHVPLTTKIKRAFGIHSTPRKARQRERNHERFTTTRTRRTHHVSHGGRY</sequence>
<proteinExistence type="predicted"/>
<protein>
    <submittedName>
        <fullName evidence="1">Uncharacterized protein</fullName>
    </submittedName>
</protein>
<evidence type="ECO:0000313" key="1">
    <source>
        <dbReference type="EMBL" id="KAI0091870.1"/>
    </source>
</evidence>
<evidence type="ECO:0000313" key="2">
    <source>
        <dbReference type="Proteomes" id="UP001055072"/>
    </source>
</evidence>
<name>A0ACB8UD51_9APHY</name>
<dbReference type="EMBL" id="MU274904">
    <property type="protein sequence ID" value="KAI0091870.1"/>
    <property type="molecule type" value="Genomic_DNA"/>
</dbReference>
<organism evidence="1 2">
    <name type="scientific">Irpex rosettiformis</name>
    <dbReference type="NCBI Taxonomy" id="378272"/>
    <lineage>
        <taxon>Eukaryota</taxon>
        <taxon>Fungi</taxon>
        <taxon>Dikarya</taxon>
        <taxon>Basidiomycota</taxon>
        <taxon>Agaricomycotina</taxon>
        <taxon>Agaricomycetes</taxon>
        <taxon>Polyporales</taxon>
        <taxon>Irpicaceae</taxon>
        <taxon>Irpex</taxon>
    </lineage>
</organism>
<dbReference type="Proteomes" id="UP001055072">
    <property type="component" value="Unassembled WGS sequence"/>
</dbReference>
<reference evidence="1" key="1">
    <citation type="journal article" date="2021" name="Environ. Microbiol.">
        <title>Gene family expansions and transcriptome signatures uncover fungal adaptations to wood decay.</title>
        <authorList>
            <person name="Hage H."/>
            <person name="Miyauchi S."/>
            <person name="Viragh M."/>
            <person name="Drula E."/>
            <person name="Min B."/>
            <person name="Chaduli D."/>
            <person name="Navarro D."/>
            <person name="Favel A."/>
            <person name="Norest M."/>
            <person name="Lesage-Meessen L."/>
            <person name="Balint B."/>
            <person name="Merenyi Z."/>
            <person name="de Eugenio L."/>
            <person name="Morin E."/>
            <person name="Martinez A.T."/>
            <person name="Baldrian P."/>
            <person name="Stursova M."/>
            <person name="Martinez M.J."/>
            <person name="Novotny C."/>
            <person name="Magnuson J.K."/>
            <person name="Spatafora J.W."/>
            <person name="Maurice S."/>
            <person name="Pangilinan J."/>
            <person name="Andreopoulos W."/>
            <person name="LaButti K."/>
            <person name="Hundley H."/>
            <person name="Na H."/>
            <person name="Kuo A."/>
            <person name="Barry K."/>
            <person name="Lipzen A."/>
            <person name="Henrissat B."/>
            <person name="Riley R."/>
            <person name="Ahrendt S."/>
            <person name="Nagy L.G."/>
            <person name="Grigoriev I.V."/>
            <person name="Martin F."/>
            <person name="Rosso M.N."/>
        </authorList>
    </citation>
    <scope>NUCLEOTIDE SEQUENCE</scope>
    <source>
        <strain evidence="1">CBS 384.51</strain>
    </source>
</reference>
<keyword evidence="2" id="KW-1185">Reference proteome</keyword>
<accession>A0ACB8UD51</accession>